<organism evidence="7 8">
    <name type="scientific">Trametes cubensis</name>
    <dbReference type="NCBI Taxonomy" id="1111947"/>
    <lineage>
        <taxon>Eukaryota</taxon>
        <taxon>Fungi</taxon>
        <taxon>Dikarya</taxon>
        <taxon>Basidiomycota</taxon>
        <taxon>Agaricomycotina</taxon>
        <taxon>Agaricomycetes</taxon>
        <taxon>Polyporales</taxon>
        <taxon>Polyporaceae</taxon>
        <taxon>Trametes</taxon>
    </lineage>
</organism>
<feature type="signal peptide" evidence="6">
    <location>
        <begin position="1"/>
        <end position="20"/>
    </location>
</feature>
<evidence type="ECO:0000256" key="5">
    <source>
        <dbReference type="ARBA" id="ARBA00023157"/>
    </source>
</evidence>
<comment type="similarity">
    <text evidence="2 6">Belongs to the fungal hydrophobin family.</text>
</comment>
<dbReference type="EMBL" id="JAPEVG010000836">
    <property type="protein sequence ID" value="KAJ8455035.1"/>
    <property type="molecule type" value="Genomic_DNA"/>
</dbReference>
<proteinExistence type="inferred from homology"/>
<evidence type="ECO:0000313" key="7">
    <source>
        <dbReference type="EMBL" id="KAJ8455035.1"/>
    </source>
</evidence>
<dbReference type="GO" id="GO:0005199">
    <property type="term" value="F:structural constituent of cell wall"/>
    <property type="evidence" value="ECO:0007669"/>
    <property type="project" value="InterPro"/>
</dbReference>
<keyword evidence="5 6" id="KW-1015">Disulfide bond</keyword>
<dbReference type="SMART" id="SM00075">
    <property type="entry name" value="HYDRO"/>
    <property type="match status" value="1"/>
</dbReference>
<reference evidence="7" key="1">
    <citation type="submission" date="2022-11" db="EMBL/GenBank/DDBJ databases">
        <title>Genome Sequence of Cubamyces cubensis.</title>
        <authorList>
            <person name="Buettner E."/>
        </authorList>
    </citation>
    <scope>NUCLEOTIDE SEQUENCE</scope>
    <source>
        <strain evidence="7">MPL-01</strain>
    </source>
</reference>
<evidence type="ECO:0000313" key="8">
    <source>
        <dbReference type="Proteomes" id="UP001215151"/>
    </source>
</evidence>
<sequence length="112" mass="11098">MFFSRVATFALAALPILAAATPLTARGGDSCSTGSIQCCNQTADSNDPAVSTLLALLGINVQNVNALVGLQCTPITVIGVATGNSCNAHTVCCTDNNVGGLVSAGCIPVSLS</sequence>
<dbReference type="CDD" id="cd23507">
    <property type="entry name" value="hydrophobin_I"/>
    <property type="match status" value="1"/>
</dbReference>
<protein>
    <recommendedName>
        <fullName evidence="6">Hydrophobin</fullName>
    </recommendedName>
</protein>
<accession>A0AAD7X3F9</accession>
<keyword evidence="4 6" id="KW-0964">Secreted</keyword>
<keyword evidence="6" id="KW-0732">Signal</keyword>
<dbReference type="AlphaFoldDB" id="A0AAD7X3F9"/>
<dbReference type="InterPro" id="IPR001338">
    <property type="entry name" value="Class_I_Hydrophobin"/>
</dbReference>
<comment type="subcellular location">
    <subcellularLocation>
        <location evidence="1 6">Secreted</location>
        <location evidence="1 6">Cell wall</location>
    </subcellularLocation>
</comment>
<evidence type="ECO:0000256" key="3">
    <source>
        <dbReference type="ARBA" id="ARBA00022512"/>
    </source>
</evidence>
<keyword evidence="8" id="KW-1185">Reference proteome</keyword>
<evidence type="ECO:0000256" key="6">
    <source>
        <dbReference type="RuleBase" id="RU365009"/>
    </source>
</evidence>
<feature type="chain" id="PRO_5041778694" description="Hydrophobin" evidence="6">
    <location>
        <begin position="21"/>
        <end position="112"/>
    </location>
</feature>
<dbReference type="GO" id="GO:0009277">
    <property type="term" value="C:fungal-type cell wall"/>
    <property type="evidence" value="ECO:0007669"/>
    <property type="project" value="InterPro"/>
</dbReference>
<gene>
    <name evidence="7" type="ORF">ONZ51_g12680</name>
</gene>
<evidence type="ECO:0000256" key="2">
    <source>
        <dbReference type="ARBA" id="ARBA00010446"/>
    </source>
</evidence>
<evidence type="ECO:0000256" key="1">
    <source>
        <dbReference type="ARBA" id="ARBA00004191"/>
    </source>
</evidence>
<dbReference type="Pfam" id="PF01185">
    <property type="entry name" value="Hydrophobin"/>
    <property type="match status" value="1"/>
</dbReference>
<dbReference type="Proteomes" id="UP001215151">
    <property type="component" value="Unassembled WGS sequence"/>
</dbReference>
<name>A0AAD7X3F9_9APHY</name>
<evidence type="ECO:0000256" key="4">
    <source>
        <dbReference type="ARBA" id="ARBA00022525"/>
    </source>
</evidence>
<keyword evidence="3 6" id="KW-0134">Cell wall</keyword>
<comment type="caution">
    <text evidence="7">The sequence shown here is derived from an EMBL/GenBank/DDBJ whole genome shotgun (WGS) entry which is preliminary data.</text>
</comment>